<comment type="similarity">
    <text evidence="8">Belongs to the NnrD/CARKD family.</text>
</comment>
<dbReference type="GO" id="GO:0047453">
    <property type="term" value="F:ATP-dependent NAD(P)H-hydrate dehydratase activity"/>
    <property type="evidence" value="ECO:0007669"/>
    <property type="project" value="UniProtKB-UniRule"/>
</dbReference>
<keyword evidence="1 8" id="KW-0597">Phosphoprotein</keyword>
<dbReference type="PROSITE" id="PS01049">
    <property type="entry name" value="YJEF_C_1"/>
    <property type="match status" value="1"/>
</dbReference>
<name>A0A8S3X1X0_PARAO</name>
<proteinExistence type="inferred from homology"/>
<dbReference type="PROSITE" id="PS51383">
    <property type="entry name" value="YJEF_C_3"/>
    <property type="match status" value="1"/>
</dbReference>
<dbReference type="PANTHER" id="PTHR12592">
    <property type="entry name" value="ATP-DEPENDENT (S)-NAD(P)H-HYDRATE DEHYDRATASE FAMILY MEMBER"/>
    <property type="match status" value="1"/>
</dbReference>
<comment type="cofactor">
    <cofactor evidence="8">
        <name>Mg(2+)</name>
        <dbReference type="ChEBI" id="CHEBI:18420"/>
    </cofactor>
</comment>
<keyword evidence="2 8" id="KW-0547">Nucleotide-binding</keyword>
<dbReference type="Pfam" id="PF01256">
    <property type="entry name" value="Carb_kinase"/>
    <property type="match status" value="1"/>
</dbReference>
<protein>
    <recommendedName>
        <fullName evidence="8">ATP-dependent (S)-NAD(P)H-hydrate dehydratase</fullName>
        <ecNumber evidence="8">4.2.1.93</ecNumber>
    </recommendedName>
    <alternativeName>
        <fullName evidence="8">ATP-dependent NAD(P)HX dehydratase</fullName>
    </alternativeName>
</protein>
<feature type="binding site" evidence="8">
    <location>
        <begin position="210"/>
        <end position="219"/>
    </location>
    <ligand>
        <name>ATP</name>
        <dbReference type="ChEBI" id="CHEBI:30616"/>
    </ligand>
</feature>
<dbReference type="CDD" id="cd01171">
    <property type="entry name" value="YXKO-related"/>
    <property type="match status" value="1"/>
</dbReference>
<dbReference type="HAMAP" id="MF_01965">
    <property type="entry name" value="NADHX_dehydratase"/>
    <property type="match status" value="1"/>
</dbReference>
<dbReference type="PANTHER" id="PTHR12592:SF0">
    <property type="entry name" value="ATP-DEPENDENT (S)-NAD(P)H-HYDRATE DEHYDRATASE"/>
    <property type="match status" value="1"/>
</dbReference>
<feature type="binding site" evidence="8">
    <location>
        <begin position="189"/>
        <end position="193"/>
    </location>
    <ligand>
        <name>ATP</name>
        <dbReference type="ChEBI" id="CHEBI:30616"/>
    </ligand>
</feature>
<evidence type="ECO:0000256" key="8">
    <source>
        <dbReference type="HAMAP-Rule" id="MF_03157"/>
    </source>
</evidence>
<feature type="binding site" evidence="8">
    <location>
        <begin position="160"/>
        <end position="166"/>
    </location>
    <ligand>
        <name>(6S)-NADPHX</name>
        <dbReference type="ChEBI" id="CHEBI:64076"/>
    </ligand>
</feature>
<evidence type="ECO:0000256" key="2">
    <source>
        <dbReference type="ARBA" id="ARBA00022741"/>
    </source>
</evidence>
<comment type="function">
    <text evidence="8">Catalyzes the dehydration of the S-form of NAD(P)HX at the expense of ATP, which is converted to ADP. Together with NAD(P)HX epimerase, which catalyzes the epimerization of the S- and R-forms, the enzyme allows the repair of both epimers of NAD(P)HX, a damaged form of NAD(P)H that is a result of enzymatic or heat-dependent hydration.</text>
</comment>
<evidence type="ECO:0000256" key="6">
    <source>
        <dbReference type="ARBA" id="ARBA00023239"/>
    </source>
</evidence>
<evidence type="ECO:0000256" key="4">
    <source>
        <dbReference type="ARBA" id="ARBA00022857"/>
    </source>
</evidence>
<dbReference type="FunFam" id="3.40.1190.20:FF:000023">
    <property type="entry name" value="ATP-dependent (S)-NAD(P)H-hydrate dehydratase"/>
    <property type="match status" value="1"/>
</dbReference>
<reference evidence="10" key="1">
    <citation type="submission" date="2021-04" db="EMBL/GenBank/DDBJ databases">
        <authorList>
            <person name="Tunstrom K."/>
        </authorList>
    </citation>
    <scope>NUCLEOTIDE SEQUENCE</scope>
</reference>
<gene>
    <name evidence="10" type="ORF">PAPOLLO_LOCUS12517</name>
</gene>
<comment type="catalytic activity">
    <reaction evidence="7 8">
        <text>(6S)-NADPHX + ATP = ADP + phosphate + NADPH + H(+)</text>
        <dbReference type="Rhea" id="RHEA:32231"/>
        <dbReference type="ChEBI" id="CHEBI:15378"/>
        <dbReference type="ChEBI" id="CHEBI:30616"/>
        <dbReference type="ChEBI" id="CHEBI:43474"/>
        <dbReference type="ChEBI" id="CHEBI:57783"/>
        <dbReference type="ChEBI" id="CHEBI:64076"/>
        <dbReference type="ChEBI" id="CHEBI:456216"/>
        <dbReference type="EC" id="4.2.1.93"/>
    </reaction>
</comment>
<evidence type="ECO:0000256" key="7">
    <source>
        <dbReference type="ARBA" id="ARBA00047472"/>
    </source>
</evidence>
<evidence type="ECO:0000313" key="10">
    <source>
        <dbReference type="EMBL" id="CAG4993512.1"/>
    </source>
</evidence>
<feature type="binding site" evidence="8">
    <location>
        <position position="220"/>
    </location>
    <ligand>
        <name>(6S)-NADPHX</name>
        <dbReference type="ChEBI" id="CHEBI:64076"/>
    </ligand>
</feature>
<evidence type="ECO:0000259" key="9">
    <source>
        <dbReference type="PROSITE" id="PS51383"/>
    </source>
</evidence>
<accession>A0A8S3X1X0</accession>
<organism evidence="10 11">
    <name type="scientific">Parnassius apollo</name>
    <name type="common">Apollo butterfly</name>
    <name type="synonym">Papilio apollo</name>
    <dbReference type="NCBI Taxonomy" id="110799"/>
    <lineage>
        <taxon>Eukaryota</taxon>
        <taxon>Metazoa</taxon>
        <taxon>Ecdysozoa</taxon>
        <taxon>Arthropoda</taxon>
        <taxon>Hexapoda</taxon>
        <taxon>Insecta</taxon>
        <taxon>Pterygota</taxon>
        <taxon>Neoptera</taxon>
        <taxon>Endopterygota</taxon>
        <taxon>Lepidoptera</taxon>
        <taxon>Glossata</taxon>
        <taxon>Ditrysia</taxon>
        <taxon>Papilionoidea</taxon>
        <taxon>Papilionidae</taxon>
        <taxon>Parnassiinae</taxon>
        <taxon>Parnassini</taxon>
        <taxon>Parnassius</taxon>
        <taxon>Parnassius</taxon>
    </lineage>
</organism>
<dbReference type="NCBIfam" id="TIGR00196">
    <property type="entry name" value="yjeF_cterm"/>
    <property type="match status" value="1"/>
</dbReference>
<sequence>MDNNSMIKLVQSCIPPLDGNSHKGQAGRIGVIGGSMEYTGAPFFAGISALKVGADLVHIFCTSPAATVIKSYSPDLIVHPLLDQPNAVNEISPWLDRLHAIVVGPGLGRETKTFEIVSELIKTIKRRNIPLIVDADALFLITHNLELIKDFQSPVILTPNKAEFERLCDKLNGQSGLNKLGKNIIVLKKGSTDEVYCAISNAQWKSNVGGSGRRCGGQGDILSGSIAIFLHWTLSNVDKLNLTYSMDKTIIAASLSCFAASLLVRTCNEEAFKIKGRSMLATDMIEYIHTSFQELYGQ</sequence>
<dbReference type="EMBL" id="CAJQZP010000885">
    <property type="protein sequence ID" value="CAG4993512.1"/>
    <property type="molecule type" value="Genomic_DNA"/>
</dbReference>
<keyword evidence="4" id="KW-0521">NADP</keyword>
<keyword evidence="6 8" id="KW-0456">Lyase</keyword>
<dbReference type="GO" id="GO:0110051">
    <property type="term" value="P:metabolite repair"/>
    <property type="evidence" value="ECO:0007669"/>
    <property type="project" value="TreeGrafter"/>
</dbReference>
<dbReference type="Proteomes" id="UP000691718">
    <property type="component" value="Unassembled WGS sequence"/>
</dbReference>
<evidence type="ECO:0000256" key="3">
    <source>
        <dbReference type="ARBA" id="ARBA00022840"/>
    </source>
</evidence>
<dbReference type="OrthoDB" id="8110916at2759"/>
<comment type="caution">
    <text evidence="10">The sequence shown here is derived from an EMBL/GenBank/DDBJ whole genome shotgun (WGS) entry which is preliminary data.</text>
</comment>
<keyword evidence="3 8" id="KW-0067">ATP-binding</keyword>
<dbReference type="AlphaFoldDB" id="A0A8S3X1X0"/>
<evidence type="ECO:0000256" key="1">
    <source>
        <dbReference type="ARBA" id="ARBA00022553"/>
    </source>
</evidence>
<dbReference type="InterPro" id="IPR000631">
    <property type="entry name" value="CARKD"/>
</dbReference>
<evidence type="ECO:0000256" key="5">
    <source>
        <dbReference type="ARBA" id="ARBA00023027"/>
    </source>
</evidence>
<dbReference type="EC" id="4.2.1.93" evidence="8"/>
<keyword evidence="11" id="KW-1185">Reference proteome</keyword>
<feature type="binding site" evidence="8">
    <location>
        <position position="106"/>
    </location>
    <ligand>
        <name>(6S)-NADPHX</name>
        <dbReference type="ChEBI" id="CHEBI:64076"/>
    </ligand>
</feature>
<feature type="domain" description="YjeF C-terminal" evidence="9">
    <location>
        <begin position="6"/>
        <end position="295"/>
    </location>
</feature>
<dbReference type="InterPro" id="IPR017953">
    <property type="entry name" value="Carbohydrate_kinase_pred_CS"/>
</dbReference>
<dbReference type="GO" id="GO:0046496">
    <property type="term" value="P:nicotinamide nucleotide metabolic process"/>
    <property type="evidence" value="ECO:0007669"/>
    <property type="project" value="UniProtKB-UniRule"/>
</dbReference>
<evidence type="ECO:0000313" key="11">
    <source>
        <dbReference type="Proteomes" id="UP000691718"/>
    </source>
</evidence>
<comment type="catalytic activity">
    <reaction evidence="8">
        <text>(6S)-NADHX + ATP = ADP + phosphate + NADH + H(+)</text>
        <dbReference type="Rhea" id="RHEA:19017"/>
        <dbReference type="ChEBI" id="CHEBI:15378"/>
        <dbReference type="ChEBI" id="CHEBI:30616"/>
        <dbReference type="ChEBI" id="CHEBI:43474"/>
        <dbReference type="ChEBI" id="CHEBI:57945"/>
        <dbReference type="ChEBI" id="CHEBI:64074"/>
        <dbReference type="ChEBI" id="CHEBI:456216"/>
        <dbReference type="EC" id="4.2.1.93"/>
    </reaction>
</comment>
<keyword evidence="5 8" id="KW-0520">NAD</keyword>
<dbReference type="GO" id="GO:0005524">
    <property type="term" value="F:ATP binding"/>
    <property type="evidence" value="ECO:0007669"/>
    <property type="project" value="UniProtKB-KW"/>
</dbReference>